<evidence type="ECO:0000313" key="1">
    <source>
        <dbReference type="EMBL" id="KAG0451939.1"/>
    </source>
</evidence>
<proteinExistence type="predicted"/>
<accession>A0A835PF49</accession>
<name>A0A835PF49_VANPL</name>
<comment type="caution">
    <text evidence="1">The sequence shown here is derived from an EMBL/GenBank/DDBJ whole genome shotgun (WGS) entry which is preliminary data.</text>
</comment>
<dbReference type="Proteomes" id="UP000639772">
    <property type="component" value="Unassembled WGS sequence"/>
</dbReference>
<reference evidence="1 2" key="1">
    <citation type="journal article" date="2020" name="Nat. Food">
        <title>A phased Vanilla planifolia genome enables genetic improvement of flavour and production.</title>
        <authorList>
            <person name="Hasing T."/>
            <person name="Tang H."/>
            <person name="Brym M."/>
            <person name="Khazi F."/>
            <person name="Huang T."/>
            <person name="Chambers A.H."/>
        </authorList>
    </citation>
    <scope>NUCLEOTIDE SEQUENCE [LARGE SCALE GENOMIC DNA]</scope>
    <source>
        <tissue evidence="1">Leaf</tissue>
    </source>
</reference>
<dbReference type="EMBL" id="JADCNM010000041">
    <property type="protein sequence ID" value="KAG0451939.1"/>
    <property type="molecule type" value="Genomic_DNA"/>
</dbReference>
<dbReference type="AlphaFoldDB" id="A0A835PF49"/>
<dbReference type="OrthoDB" id="608866at2759"/>
<organism evidence="1 2">
    <name type="scientific">Vanilla planifolia</name>
    <name type="common">Vanilla</name>
    <dbReference type="NCBI Taxonomy" id="51239"/>
    <lineage>
        <taxon>Eukaryota</taxon>
        <taxon>Viridiplantae</taxon>
        <taxon>Streptophyta</taxon>
        <taxon>Embryophyta</taxon>
        <taxon>Tracheophyta</taxon>
        <taxon>Spermatophyta</taxon>
        <taxon>Magnoliopsida</taxon>
        <taxon>Liliopsida</taxon>
        <taxon>Asparagales</taxon>
        <taxon>Orchidaceae</taxon>
        <taxon>Vanilloideae</taxon>
        <taxon>Vanilleae</taxon>
        <taxon>Vanilla</taxon>
    </lineage>
</organism>
<sequence length="528" mass="59690">MDLCAFLRFMQLLALSDERLRFINGHFDKTRTDSDLEVDLQVNADKIRCLPGSKFEEVHSVTKDTLASIRIGCSVRLSSFCPSLSRARLGSYRELLAQLRLLGSFQAAEAVFSFSAISLQQITFLMWILLLANERMDEEAIEVDHLLVEPQFFRTLDDNDDAICFGSKKVEKSLTIGGILCTTAYDDDESGILDAHYELIEEQASKYEFIDSILQGAAEDENLHAASSFLCDCSGYILGSDVAENSLLDGSRNGGTGVKNVVSAGRIQIKDDDDVKSAWLCDVKSPVVYKADQPDLSFGPMDDCEINETFHIAADRHAFIEDSKGLNSQLVFDQPDLTWFNNSNLMENKLLSSENDDHLILIPGNELSKGDHGSLIESSCTRAKDGCVNRFGEATFIELNHQTCKFSRKTNDAVRNTKRLHKPTKRYIEETPELKSRYTYTRVKQPLFNYKGHVIHASEEKKHQKGAQLLYQDSDKMHSPEFIETKAKEFKNAPIPQYIMRRVRELSVIHPYPRNQKSIKYGFVRCSS</sequence>
<gene>
    <name evidence="1" type="ORF">HPP92_025950</name>
</gene>
<evidence type="ECO:0000313" key="2">
    <source>
        <dbReference type="Proteomes" id="UP000639772"/>
    </source>
</evidence>
<dbReference type="PANTHER" id="PTHR47122:SF8">
    <property type="entry name" value="MYB-LIKE DOMAIN-CONTAINING PROTEIN"/>
    <property type="match status" value="1"/>
</dbReference>
<dbReference type="PANTHER" id="PTHR47122">
    <property type="entry name" value="MYB-LIKE DNA-BINDING DOMAIN CONTAINING PROTEIN, EXPRESSED"/>
    <property type="match status" value="1"/>
</dbReference>
<protein>
    <submittedName>
        <fullName evidence="1">Uncharacterized protein</fullName>
    </submittedName>
</protein>